<feature type="coiled-coil region" evidence="1">
    <location>
        <begin position="1199"/>
        <end position="1254"/>
    </location>
</feature>
<organism evidence="5 6">
    <name type="scientific">Glossina brevipalpis</name>
    <dbReference type="NCBI Taxonomy" id="37001"/>
    <lineage>
        <taxon>Eukaryota</taxon>
        <taxon>Metazoa</taxon>
        <taxon>Ecdysozoa</taxon>
        <taxon>Arthropoda</taxon>
        <taxon>Hexapoda</taxon>
        <taxon>Insecta</taxon>
        <taxon>Pterygota</taxon>
        <taxon>Neoptera</taxon>
        <taxon>Endopterygota</taxon>
        <taxon>Diptera</taxon>
        <taxon>Brachycera</taxon>
        <taxon>Muscomorpha</taxon>
        <taxon>Hippoboscoidea</taxon>
        <taxon>Glossinidae</taxon>
        <taxon>Glossina</taxon>
    </lineage>
</organism>
<evidence type="ECO:0000313" key="6">
    <source>
        <dbReference type="Proteomes" id="UP000091820"/>
    </source>
</evidence>
<keyword evidence="1" id="KW-0175">Coiled coil</keyword>
<accession>A0A1A9WSI4</accession>
<dbReference type="Pfam" id="PF04233">
    <property type="entry name" value="Phage_Mu_F"/>
    <property type="match status" value="1"/>
</dbReference>
<dbReference type="InterPro" id="IPR006437">
    <property type="entry name" value="Phage_terminase_lsu"/>
</dbReference>
<dbReference type="Pfam" id="PF06381">
    <property type="entry name" value="Phage_portal_3"/>
    <property type="match status" value="1"/>
</dbReference>
<reference evidence="6" key="1">
    <citation type="submission" date="2014-03" db="EMBL/GenBank/DDBJ databases">
        <authorList>
            <person name="Aksoy S."/>
            <person name="Warren W."/>
            <person name="Wilson R.K."/>
        </authorList>
    </citation>
    <scope>NUCLEOTIDE SEQUENCE [LARGE SCALE GENOMIC DNA]</scope>
    <source>
        <strain evidence="6">IAEA</strain>
    </source>
</reference>
<name>A0A1A9WSI4_9MUSC</name>
<dbReference type="InterPro" id="IPR027417">
    <property type="entry name" value="P-loop_NTPase"/>
</dbReference>
<evidence type="ECO:0000256" key="1">
    <source>
        <dbReference type="SAM" id="Coils"/>
    </source>
</evidence>
<dbReference type="NCBIfam" id="TIGR01547">
    <property type="entry name" value="phage_term_2"/>
    <property type="match status" value="1"/>
</dbReference>
<protein>
    <recommendedName>
        <fullName evidence="7">Phage head morphogenesis domain-containing protein</fullName>
    </recommendedName>
</protein>
<dbReference type="InterPro" id="IPR024459">
    <property type="entry name" value="Acb1-like_N"/>
</dbReference>
<dbReference type="InterPro" id="IPR052380">
    <property type="entry name" value="Viral_DNA_packaging_terminase"/>
</dbReference>
<dbReference type="NCBIfam" id="TIGR01641">
    <property type="entry name" value="phageSPP1_gp7"/>
    <property type="match status" value="1"/>
</dbReference>
<dbReference type="InterPro" id="IPR016913">
    <property type="entry name" value="UCP029215"/>
</dbReference>
<dbReference type="InterPro" id="IPR035412">
    <property type="entry name" value="Terminase_L_N"/>
</dbReference>
<proteinExistence type="predicted"/>
<feature type="domain" description="Anti-CBASS protein Acb1-like N-terminal" evidence="4">
    <location>
        <begin position="440"/>
        <end position="780"/>
    </location>
</feature>
<dbReference type="PANTHER" id="PTHR39184:SF1">
    <property type="entry name" value="PBSX PHAGE TERMINASE LARGE SUBUNIT"/>
    <property type="match status" value="1"/>
</dbReference>
<dbReference type="EnsemblMetazoa" id="GBRI030432-RA">
    <property type="protein sequence ID" value="GBRI030432-PA"/>
    <property type="gene ID" value="GBRI030432"/>
</dbReference>
<evidence type="ECO:0000259" key="3">
    <source>
        <dbReference type="Pfam" id="PF04466"/>
    </source>
</evidence>
<dbReference type="PANTHER" id="PTHR39184">
    <property type="match status" value="1"/>
</dbReference>
<dbReference type="Proteomes" id="UP000091820">
    <property type="component" value="Unassembled WGS sequence"/>
</dbReference>
<dbReference type="Gene3D" id="3.30.420.240">
    <property type="match status" value="1"/>
</dbReference>
<evidence type="ECO:0008006" key="7">
    <source>
        <dbReference type="Google" id="ProtNLM"/>
    </source>
</evidence>
<feature type="domain" description="Phage head morphogenesis" evidence="2">
    <location>
        <begin position="895"/>
        <end position="1005"/>
    </location>
</feature>
<keyword evidence="6" id="KW-1185">Reference proteome</keyword>
<dbReference type="VEuPathDB" id="VectorBase:GBRI030432"/>
<evidence type="ECO:0000313" key="5">
    <source>
        <dbReference type="EnsemblMetazoa" id="GBRI030432-PA"/>
    </source>
</evidence>
<sequence length="1365" mass="151065">MANPHFRPFIKPAPYKVAYGGRGSGKSYFFAELAIEVARRTKTVILCARELQESISDSVHKLLRETIDRLGYSAEFEVQKNTIIHLATGTTFIFLGVKNNVTKVKSAQGVGICWVEEAEAVTKDSWDVLLPSIRGDKNAEVWISFNPKNILDDTYQRFIVNPPKGAIILKANYSDNPYFHDSPLPQQMAECKERDVDLYRHIWLGEPVSDSEAVVIKYSWIEAAIDAHIKLGFRPSGSKRIGFDVADEGEDKNALAYACGSVVLHVEQWQKGDVIESANRVERYATEIGADKIIYDSIGVGAGVKAQLNRTARRKAEGFNAGGAVIDPDEEYVNGKTNRDMFANVKAQAWWSLRERFYKTYRATQHSEDYREDELISLSSGIEKSTLECLKAELSRPRIDYDGNGRVKVEIRHDGYRDAVLGGYNPLAKGTGIAITPFRYLDLYARSGLLARVVDLPAEQAIAGGFDIANDHDRADDTFRRIELTQNMVKALKLARLTGGAAIVAQIAHSGDLSEPLLASTGQLERLRVYDANSLTVKTRDTDINSPTYGDPVQYNLTISNGGMVTVHRERLIGISGAEPLAESANEAIPWVGLPLPITLAQSVKRYEDMLALSEEVLRRKQQGVHRMEGLKKAIDAQHEDAVRARLAFVDDARNIRNSVAVDAADDYTVIDLQVSGIKDLIDEAQFAICAESGIPATILFGRTPSGLNSTGDNELRIYYDWLNSLRTHKAQKIIEWAIGLYNRQRGVSPITDWDIIWQPLGKPSEKEQAEIDERAANTALKWVSAVSEALQLAMLTPEQAQATLKRLGVIELRAIADEVKPEMDAVTLILPQTVTETNAFAKGVTERTLARGISRKGVPLKVKIPDGAPPDLVERFIAENVALITSLPEEYLGNVHSTVMRAWEQGAGRKAISDLLAPMVDPQSAPPVKRARLIARDQIGKLTGQMQRYQQQQAGITHYIWHTMEDSRVRHNHALLDGQTLSWDKPPAAANYNHPGGDFQCRCYAEPVIPALADLVQHGLIERYDRTEIVALRTDEGFIADSPVLTRTGIFPYRNRDGTTRFEYRPPEEVFHPQSLATLKGKPITEDHKGHVTASNAGGKVAGAILSEGRRDGDNVVADIVIHNPEAIAKGKKELSLGYLCDIDDTPGDVNGQHYDCIQRNIRVNHLAIVGRGRAGNARLNLDRADAINEDEDITMTLEEAMKKIGELEAKARADEAEKTGLLQQLETVKKDGEALKGRFDALDAEHNKLKEEQPQIKADALTQAKARIELETTAKAQGVEVKADASDADIKKAIVKKIHGDRFDFRSDSAEYVDAVFDMSLQLPAQSQQKQFVPQRRGDSLDIASLAARQAAMVAKMNGETKE</sequence>
<dbReference type="Gene3D" id="3.40.50.300">
    <property type="entry name" value="P-loop containing nucleotide triphosphate hydrolases"/>
    <property type="match status" value="1"/>
</dbReference>
<dbReference type="InterPro" id="IPR006528">
    <property type="entry name" value="Phage_head_morphogenesis_dom"/>
</dbReference>
<dbReference type="Pfam" id="PF09979">
    <property type="entry name" value="DUF2213"/>
    <property type="match status" value="1"/>
</dbReference>
<evidence type="ECO:0000259" key="4">
    <source>
        <dbReference type="Pfam" id="PF06381"/>
    </source>
</evidence>
<feature type="domain" description="Phage terminase large subunit N-terminal" evidence="3">
    <location>
        <begin position="15"/>
        <end position="206"/>
    </location>
</feature>
<reference evidence="5" key="2">
    <citation type="submission" date="2020-05" db="UniProtKB">
        <authorList>
            <consortium name="EnsemblMetazoa"/>
        </authorList>
    </citation>
    <scope>IDENTIFICATION</scope>
    <source>
        <strain evidence="5">IAEA</strain>
    </source>
</reference>
<dbReference type="Pfam" id="PF04466">
    <property type="entry name" value="Terminase_3"/>
    <property type="match status" value="1"/>
</dbReference>
<evidence type="ECO:0000259" key="2">
    <source>
        <dbReference type="Pfam" id="PF04233"/>
    </source>
</evidence>